<gene>
    <name evidence="1" type="ORF">DXB12_00045</name>
</gene>
<organism evidence="1 2">
    <name type="scientific">Dorea formicigenerans</name>
    <dbReference type="NCBI Taxonomy" id="39486"/>
    <lineage>
        <taxon>Bacteria</taxon>
        <taxon>Bacillati</taxon>
        <taxon>Bacillota</taxon>
        <taxon>Clostridia</taxon>
        <taxon>Lachnospirales</taxon>
        <taxon>Lachnospiraceae</taxon>
        <taxon>Dorea</taxon>
    </lineage>
</organism>
<dbReference type="EMBL" id="QSVQ01000001">
    <property type="protein sequence ID" value="RGO54727.1"/>
    <property type="molecule type" value="Genomic_DNA"/>
</dbReference>
<accession>A0A3E5GX82</accession>
<evidence type="ECO:0000313" key="1">
    <source>
        <dbReference type="EMBL" id="RGO54727.1"/>
    </source>
</evidence>
<reference evidence="1 2" key="1">
    <citation type="submission" date="2018-08" db="EMBL/GenBank/DDBJ databases">
        <title>A genome reference for cultivated species of the human gut microbiota.</title>
        <authorList>
            <person name="Zou Y."/>
            <person name="Xue W."/>
            <person name="Luo G."/>
        </authorList>
    </citation>
    <scope>NUCLEOTIDE SEQUENCE [LARGE SCALE GENOMIC DNA]</scope>
    <source>
        <strain evidence="1 2">OM02-12</strain>
    </source>
</reference>
<protein>
    <submittedName>
        <fullName evidence="1">Uncharacterized protein</fullName>
    </submittedName>
</protein>
<dbReference type="Proteomes" id="UP000261055">
    <property type="component" value="Unassembled WGS sequence"/>
</dbReference>
<evidence type="ECO:0000313" key="2">
    <source>
        <dbReference type="Proteomes" id="UP000261055"/>
    </source>
</evidence>
<dbReference type="AlphaFoldDB" id="A0A3E5GX82"/>
<keyword evidence="2" id="KW-1185">Reference proteome</keyword>
<comment type="caution">
    <text evidence="1">The sequence shown here is derived from an EMBL/GenBank/DDBJ whole genome shotgun (WGS) entry which is preliminary data.</text>
</comment>
<dbReference type="RefSeq" id="WP_117612613.1">
    <property type="nucleotide sequence ID" value="NZ_QSVQ01000001.1"/>
</dbReference>
<sequence length="73" mass="8433">MGTEKIIWKGIQDVSNASTFAQYDAYAKKILSHKIFLSHILKGTIQEFKDMDPADIVPYWKSHLEQTVNYIIC</sequence>
<proteinExistence type="predicted"/>
<name>A0A3E5GX82_9FIRM</name>